<reference evidence="1 2" key="1">
    <citation type="submission" date="2005-09" db="EMBL/GenBank/DDBJ databases">
        <authorList>
            <person name="Mural R.J."/>
            <person name="Li P.W."/>
            <person name="Adams M.D."/>
            <person name="Amanatides P.G."/>
            <person name="Baden-Tillson H."/>
            <person name="Barnstead M."/>
            <person name="Chin S.H."/>
            <person name="Dew I."/>
            <person name="Evans C.A."/>
            <person name="Ferriera S."/>
            <person name="Flanigan M."/>
            <person name="Fosler C."/>
            <person name="Glodek A."/>
            <person name="Gu Z."/>
            <person name="Holt R.A."/>
            <person name="Jennings D."/>
            <person name="Kraft C.L."/>
            <person name="Lu F."/>
            <person name="Nguyen T."/>
            <person name="Nusskern D.R."/>
            <person name="Pfannkoch C.M."/>
            <person name="Sitter C."/>
            <person name="Sutton G.G."/>
            <person name="Venter J.C."/>
            <person name="Wang Z."/>
            <person name="Woodage T."/>
            <person name="Zheng X.H."/>
            <person name="Zhong F."/>
        </authorList>
    </citation>
    <scope>NUCLEOTIDE SEQUENCE [LARGE SCALE GENOMIC DNA]</scope>
    <source>
        <strain>BN</strain>
        <strain evidence="2">Sprague-Dawley</strain>
    </source>
</reference>
<dbReference type="EMBL" id="CH473950">
    <property type="protein sequence ID" value="EDM16528.1"/>
    <property type="molecule type" value="Genomic_DNA"/>
</dbReference>
<protein>
    <submittedName>
        <fullName evidence="1">RCG59940</fullName>
    </submittedName>
</protein>
<gene>
    <name evidence="1" type="ORF">rCG_59940</name>
</gene>
<evidence type="ECO:0000313" key="1">
    <source>
        <dbReference type="EMBL" id="EDM16528.1"/>
    </source>
</evidence>
<name>A6HQP4_RAT</name>
<feature type="non-terminal residue" evidence="1">
    <location>
        <position position="11"/>
    </location>
</feature>
<evidence type="ECO:0000313" key="2">
    <source>
        <dbReference type="Proteomes" id="UP000234681"/>
    </source>
</evidence>
<proteinExistence type="predicted"/>
<organism evidence="1 2">
    <name type="scientific">Rattus norvegicus</name>
    <name type="common">Rat</name>
    <dbReference type="NCBI Taxonomy" id="10116"/>
    <lineage>
        <taxon>Eukaryota</taxon>
        <taxon>Metazoa</taxon>
        <taxon>Chordata</taxon>
        <taxon>Craniata</taxon>
        <taxon>Vertebrata</taxon>
        <taxon>Euteleostomi</taxon>
        <taxon>Mammalia</taxon>
        <taxon>Eutheria</taxon>
        <taxon>Euarchontoglires</taxon>
        <taxon>Glires</taxon>
        <taxon>Rodentia</taxon>
        <taxon>Myomorpha</taxon>
        <taxon>Muroidea</taxon>
        <taxon>Muridae</taxon>
        <taxon>Murinae</taxon>
        <taxon>Rattus</taxon>
    </lineage>
</organism>
<accession>A6HQP4</accession>
<dbReference type="Proteomes" id="UP000234681">
    <property type="component" value="Chromosome 7"/>
</dbReference>
<sequence length="11" mass="1318">MEITMEVSHKI</sequence>